<dbReference type="Pfam" id="PF00359">
    <property type="entry name" value="PTS_EIIA_2"/>
    <property type="match status" value="1"/>
</dbReference>
<keyword evidence="3" id="KW-1185">Reference proteome</keyword>
<dbReference type="InterPro" id="IPR016152">
    <property type="entry name" value="PTrfase/Anion_transptr"/>
</dbReference>
<dbReference type="RefSeq" id="WP_010758476.1">
    <property type="nucleotide sequence ID" value="NZ_ASWD01000004.1"/>
</dbReference>
<dbReference type="STRING" id="160454.RV10_GL002479"/>
<dbReference type="HOGENOM" id="CLU_072531_6_0_9"/>
<dbReference type="PANTHER" id="PTHR47738:SF3">
    <property type="entry name" value="PHOSPHOTRANSFERASE SYSTEM MANNITOL_FRUCTOSE-SPECIFIC IIA DOMAIN CONTAINING PROTEIN"/>
    <property type="match status" value="1"/>
</dbReference>
<reference evidence="2 3" key="1">
    <citation type="submission" date="2013-02" db="EMBL/GenBank/DDBJ databases">
        <title>The Genome Sequence of Enterococcus pallens BAA-351.</title>
        <authorList>
            <consortium name="The Broad Institute Genome Sequencing Platform"/>
            <consortium name="The Broad Institute Genome Sequencing Center for Infectious Disease"/>
            <person name="Earl A.M."/>
            <person name="Gilmore M.S."/>
            <person name="Lebreton F."/>
            <person name="Walker B."/>
            <person name="Young S.K."/>
            <person name="Zeng Q."/>
            <person name="Gargeya S."/>
            <person name="Fitzgerald M."/>
            <person name="Haas B."/>
            <person name="Abouelleil A."/>
            <person name="Alvarado L."/>
            <person name="Arachchi H.M."/>
            <person name="Berlin A.M."/>
            <person name="Chapman S.B."/>
            <person name="Dewar J."/>
            <person name="Goldberg J."/>
            <person name="Griggs A."/>
            <person name="Gujja S."/>
            <person name="Hansen M."/>
            <person name="Howarth C."/>
            <person name="Imamovic A."/>
            <person name="Larimer J."/>
            <person name="McCowan C."/>
            <person name="Murphy C."/>
            <person name="Neiman D."/>
            <person name="Pearson M."/>
            <person name="Priest M."/>
            <person name="Roberts A."/>
            <person name="Saif S."/>
            <person name="Shea T."/>
            <person name="Sisk P."/>
            <person name="Sykes S."/>
            <person name="Wortman J."/>
            <person name="Nusbaum C."/>
            <person name="Birren B."/>
        </authorList>
    </citation>
    <scope>NUCLEOTIDE SEQUENCE [LARGE SCALE GENOMIC DNA]</scope>
    <source>
        <strain evidence="2 3">ATCC BAA-351</strain>
    </source>
</reference>
<proteinExistence type="predicted"/>
<dbReference type="EMBL" id="AJAQ01000035">
    <property type="protein sequence ID" value="EOH90960.1"/>
    <property type="molecule type" value="Genomic_DNA"/>
</dbReference>
<dbReference type="AlphaFoldDB" id="R2S664"/>
<dbReference type="PROSITE" id="PS51094">
    <property type="entry name" value="PTS_EIIA_TYPE_2"/>
    <property type="match status" value="1"/>
</dbReference>
<dbReference type="Proteomes" id="UP000013782">
    <property type="component" value="Unassembled WGS sequence"/>
</dbReference>
<name>R2S664_9ENTE</name>
<dbReference type="PANTHER" id="PTHR47738">
    <property type="entry name" value="PTS SYSTEM FRUCTOSE-LIKE EIIA COMPONENT-RELATED"/>
    <property type="match status" value="1"/>
</dbReference>
<comment type="caution">
    <text evidence="2">The sequence shown here is derived from an EMBL/GenBank/DDBJ whole genome shotgun (WGS) entry which is preliminary data.</text>
</comment>
<organism evidence="2 3">
    <name type="scientific">Enterococcus pallens ATCC BAA-351</name>
    <dbReference type="NCBI Taxonomy" id="1158607"/>
    <lineage>
        <taxon>Bacteria</taxon>
        <taxon>Bacillati</taxon>
        <taxon>Bacillota</taxon>
        <taxon>Bacilli</taxon>
        <taxon>Lactobacillales</taxon>
        <taxon>Enterococcaceae</taxon>
        <taxon>Enterococcus</taxon>
    </lineage>
</organism>
<dbReference type="PATRIC" id="fig|1158607.3.peg.3493"/>
<dbReference type="OrthoDB" id="370976at2"/>
<protein>
    <recommendedName>
        <fullName evidence="1">PTS EIIA type-2 domain-containing protein</fullName>
    </recommendedName>
</protein>
<dbReference type="InterPro" id="IPR051541">
    <property type="entry name" value="PTS_SugarTrans_NitroReg"/>
</dbReference>
<evidence type="ECO:0000313" key="3">
    <source>
        <dbReference type="Proteomes" id="UP000013782"/>
    </source>
</evidence>
<dbReference type="InterPro" id="IPR002178">
    <property type="entry name" value="PTS_EIIA_type-2_dom"/>
</dbReference>
<sequence>MLNQDFVYFDEEYSTAQELLSSVAKDLYEKGYVKETYEQSIISREEKYPTGLKLAGLNVAICHTEPKNVTKNTFFLVKPAKPVVFRNAETLELLPVDLVIGLVFTDGKIHLKNLSSLAQLFTNQQFIEEIKLADSKEKLMSVFSHFAQLGGEETCSE</sequence>
<dbReference type="eggNOG" id="COG1762">
    <property type="taxonomic scope" value="Bacteria"/>
</dbReference>
<dbReference type="Gene3D" id="3.40.930.10">
    <property type="entry name" value="Mannitol-specific EII, Chain A"/>
    <property type="match status" value="1"/>
</dbReference>
<accession>R2S664</accession>
<evidence type="ECO:0000313" key="2">
    <source>
        <dbReference type="EMBL" id="EOH90960.1"/>
    </source>
</evidence>
<dbReference type="CDD" id="cd00211">
    <property type="entry name" value="PTS_IIA_fru"/>
    <property type="match status" value="1"/>
</dbReference>
<feature type="domain" description="PTS EIIA type-2" evidence="1">
    <location>
        <begin position="1"/>
        <end position="146"/>
    </location>
</feature>
<dbReference type="SUPFAM" id="SSF55804">
    <property type="entry name" value="Phoshotransferase/anion transport protein"/>
    <property type="match status" value="1"/>
</dbReference>
<evidence type="ECO:0000259" key="1">
    <source>
        <dbReference type="PROSITE" id="PS51094"/>
    </source>
</evidence>
<gene>
    <name evidence="2" type="ORF">UAU_03499</name>
</gene>